<keyword evidence="2" id="KW-1185">Reference proteome</keyword>
<sequence>MNKSKARYVARQITGVGWRVWSTKVEQWWGEPYRNYPTALLDELNGPKRTDRLLELSRRDRALTEA</sequence>
<gene>
    <name evidence="1" type="ORF">ACFOZ9_01910</name>
</gene>
<protein>
    <submittedName>
        <fullName evidence="1">Uncharacterized protein</fullName>
    </submittedName>
</protein>
<reference evidence="2" key="1">
    <citation type="journal article" date="2019" name="Int. J. Syst. Evol. Microbiol.">
        <title>The Global Catalogue of Microorganisms (GCM) 10K type strain sequencing project: providing services to taxonomists for standard genome sequencing and annotation.</title>
        <authorList>
            <consortium name="The Broad Institute Genomics Platform"/>
            <consortium name="The Broad Institute Genome Sequencing Center for Infectious Disease"/>
            <person name="Wu L."/>
            <person name="Ma J."/>
        </authorList>
    </citation>
    <scope>NUCLEOTIDE SEQUENCE [LARGE SCALE GENOMIC DNA]</scope>
    <source>
        <strain evidence="2">CCUG 56029</strain>
    </source>
</reference>
<comment type="caution">
    <text evidence="1">The sequence shown here is derived from an EMBL/GenBank/DDBJ whole genome shotgun (WGS) entry which is preliminary data.</text>
</comment>
<name>A0ABV8XJQ5_9DEIO</name>
<dbReference type="Proteomes" id="UP001595998">
    <property type="component" value="Unassembled WGS sequence"/>
</dbReference>
<organism evidence="1 2">
    <name type="scientific">Deinococcus navajonensis</name>
    <dbReference type="NCBI Taxonomy" id="309884"/>
    <lineage>
        <taxon>Bacteria</taxon>
        <taxon>Thermotogati</taxon>
        <taxon>Deinococcota</taxon>
        <taxon>Deinococci</taxon>
        <taxon>Deinococcales</taxon>
        <taxon>Deinococcaceae</taxon>
        <taxon>Deinococcus</taxon>
    </lineage>
</organism>
<evidence type="ECO:0000313" key="2">
    <source>
        <dbReference type="Proteomes" id="UP001595998"/>
    </source>
</evidence>
<evidence type="ECO:0000313" key="1">
    <source>
        <dbReference type="EMBL" id="MFC4424947.1"/>
    </source>
</evidence>
<dbReference type="EMBL" id="JBHSEH010000004">
    <property type="protein sequence ID" value="MFC4424947.1"/>
    <property type="molecule type" value="Genomic_DNA"/>
</dbReference>
<accession>A0ABV8XJQ5</accession>
<proteinExistence type="predicted"/>
<dbReference type="RefSeq" id="WP_380035737.1">
    <property type="nucleotide sequence ID" value="NZ_JBHSEH010000004.1"/>
</dbReference>